<dbReference type="PROSITE" id="PS50600">
    <property type="entry name" value="ULP_PROTEASE"/>
    <property type="match status" value="1"/>
</dbReference>
<evidence type="ECO:0000259" key="5">
    <source>
        <dbReference type="PROSITE" id="PS50600"/>
    </source>
</evidence>
<dbReference type="AlphaFoldDB" id="A0A8K1FIQ8"/>
<evidence type="ECO:0000256" key="2">
    <source>
        <dbReference type="ARBA" id="ARBA00022670"/>
    </source>
</evidence>
<sequence>MVRPSLSEDMLKCLRPREWLNDEVISYFIDKYLPQHDAVLSLDCQFFALIKLMQETKGHSYNSYLEYADIAGSVDWQKHRIFQFPVCMNGHWSTLAVENPFELVGPTVFYHMDSIAGYHKSDDVVRVVLKFIACEKLRYTRRKHSGKFQVERISTIPQQDNDYDCGLYVINHMRRISNAYRENPQLNGKKTIRSLCSGFTKQSCSQFRSNLIELFKSDDLVY</sequence>
<dbReference type="GO" id="GO:0008234">
    <property type="term" value="F:cysteine-type peptidase activity"/>
    <property type="evidence" value="ECO:0007669"/>
    <property type="project" value="UniProtKB-KW"/>
</dbReference>
<keyword evidence="4" id="KW-0788">Thiol protease</keyword>
<dbReference type="PANTHER" id="PTHR46915:SF2">
    <property type="entry name" value="UBIQUITIN-LIKE PROTEASE 4"/>
    <property type="match status" value="1"/>
</dbReference>
<reference evidence="6" key="1">
    <citation type="submission" date="2019-03" db="EMBL/GenBank/DDBJ databases">
        <title>Long read genome sequence of the mycoparasitic Pythium oligandrum ATCC 38472 isolated from sugarbeet rhizosphere.</title>
        <authorList>
            <person name="Gaulin E."/>
        </authorList>
    </citation>
    <scope>NUCLEOTIDE SEQUENCE</scope>
    <source>
        <strain evidence="6">ATCC 38472_TT</strain>
    </source>
</reference>
<dbReference type="GO" id="GO:0006508">
    <property type="term" value="P:proteolysis"/>
    <property type="evidence" value="ECO:0007669"/>
    <property type="project" value="UniProtKB-KW"/>
</dbReference>
<dbReference type="Proteomes" id="UP000794436">
    <property type="component" value="Unassembled WGS sequence"/>
</dbReference>
<dbReference type="InterPro" id="IPR003653">
    <property type="entry name" value="Peptidase_C48_C"/>
</dbReference>
<accession>A0A8K1FIQ8</accession>
<dbReference type="Gene3D" id="3.40.395.10">
    <property type="entry name" value="Adenoviral Proteinase, Chain A"/>
    <property type="match status" value="1"/>
</dbReference>
<feature type="domain" description="Ubiquitin-like protease family profile" evidence="5">
    <location>
        <begin position="4"/>
        <end position="176"/>
    </location>
</feature>
<proteinExistence type="inferred from homology"/>
<dbReference type="PANTHER" id="PTHR46915">
    <property type="entry name" value="UBIQUITIN-LIKE PROTEASE 4-RELATED"/>
    <property type="match status" value="1"/>
</dbReference>
<dbReference type="InterPro" id="IPR038765">
    <property type="entry name" value="Papain-like_cys_pep_sf"/>
</dbReference>
<dbReference type="EMBL" id="SPLM01000074">
    <property type="protein sequence ID" value="TMW62339.1"/>
    <property type="molecule type" value="Genomic_DNA"/>
</dbReference>
<dbReference type="OrthoDB" id="5065855at2759"/>
<dbReference type="Pfam" id="PF02902">
    <property type="entry name" value="Peptidase_C48"/>
    <property type="match status" value="1"/>
</dbReference>
<keyword evidence="2" id="KW-0645">Protease</keyword>
<keyword evidence="3" id="KW-0378">Hydrolase</keyword>
<keyword evidence="7" id="KW-1185">Reference proteome</keyword>
<evidence type="ECO:0000256" key="4">
    <source>
        <dbReference type="ARBA" id="ARBA00022807"/>
    </source>
</evidence>
<protein>
    <recommendedName>
        <fullName evidence="5">Ubiquitin-like protease family profile domain-containing protein</fullName>
    </recommendedName>
</protein>
<organism evidence="6 7">
    <name type="scientific">Pythium oligandrum</name>
    <name type="common">Mycoparasitic fungus</name>
    <dbReference type="NCBI Taxonomy" id="41045"/>
    <lineage>
        <taxon>Eukaryota</taxon>
        <taxon>Sar</taxon>
        <taxon>Stramenopiles</taxon>
        <taxon>Oomycota</taxon>
        <taxon>Peronosporomycetes</taxon>
        <taxon>Pythiales</taxon>
        <taxon>Pythiaceae</taxon>
        <taxon>Pythium</taxon>
    </lineage>
</organism>
<evidence type="ECO:0000256" key="1">
    <source>
        <dbReference type="ARBA" id="ARBA00005234"/>
    </source>
</evidence>
<dbReference type="SUPFAM" id="SSF54001">
    <property type="entry name" value="Cysteine proteinases"/>
    <property type="match status" value="1"/>
</dbReference>
<evidence type="ECO:0000313" key="7">
    <source>
        <dbReference type="Proteomes" id="UP000794436"/>
    </source>
</evidence>
<comment type="similarity">
    <text evidence="1">Belongs to the peptidase C48 family.</text>
</comment>
<comment type="caution">
    <text evidence="6">The sequence shown here is derived from an EMBL/GenBank/DDBJ whole genome shotgun (WGS) entry which is preliminary data.</text>
</comment>
<evidence type="ECO:0000313" key="6">
    <source>
        <dbReference type="EMBL" id="TMW62339.1"/>
    </source>
</evidence>
<dbReference type="GO" id="GO:0016926">
    <property type="term" value="P:protein desumoylation"/>
    <property type="evidence" value="ECO:0007669"/>
    <property type="project" value="UniProtKB-ARBA"/>
</dbReference>
<evidence type="ECO:0000256" key="3">
    <source>
        <dbReference type="ARBA" id="ARBA00022801"/>
    </source>
</evidence>
<gene>
    <name evidence="6" type="ORF">Poli38472_009832</name>
</gene>
<name>A0A8K1FIQ8_PYTOL</name>